<accession>A0A7T3N437</accession>
<name>A0A7T3N437_9CAUD</name>
<organism evidence="1 2">
    <name type="scientific">Campylobacter phage F367</name>
    <dbReference type="NCBI Taxonomy" id="2794371"/>
    <lineage>
        <taxon>Viruses</taxon>
        <taxon>Duplodnaviria</taxon>
        <taxon>Heunggongvirae</taxon>
        <taxon>Uroviricota</taxon>
        <taxon>Caudoviricetes</taxon>
        <taxon>Connertonviridae</taxon>
        <taxon>Fletchervirus</taxon>
        <taxon>Fletchervirus CPX</taxon>
    </lineage>
</organism>
<dbReference type="EMBL" id="MT863725">
    <property type="protein sequence ID" value="QPX64666.1"/>
    <property type="molecule type" value="Genomic_DNA"/>
</dbReference>
<protein>
    <submittedName>
        <fullName evidence="1">Receptor binding protein 2</fullName>
    </submittedName>
</protein>
<gene>
    <name evidence="1" type="primary">rbp2</name>
    <name evidence="1" type="ORF">F367_040</name>
</gene>
<evidence type="ECO:0000313" key="1">
    <source>
        <dbReference type="EMBL" id="QPX64666.1"/>
    </source>
</evidence>
<proteinExistence type="predicted"/>
<dbReference type="Proteomes" id="UP000595687">
    <property type="component" value="Segment"/>
</dbReference>
<reference evidence="1 2" key="1">
    <citation type="submission" date="2020-08" db="EMBL/GenBank/DDBJ databases">
        <authorList>
            <person name="Sorensen M.C.H."/>
        </authorList>
    </citation>
    <scope>NUCLEOTIDE SEQUENCE [LARGE SCALE GENOMIC DNA]</scope>
</reference>
<evidence type="ECO:0000313" key="2">
    <source>
        <dbReference type="Proteomes" id="UP000595687"/>
    </source>
</evidence>
<sequence length="52" mass="5690">MINYGNSNIKEIINGSVKILTESKTYTVGGGGGVLQIIRCFSKSTRIHFSKK</sequence>
<keyword evidence="1" id="KW-0675">Receptor</keyword>